<dbReference type="PROSITE" id="PS00086">
    <property type="entry name" value="CYTOCHROME_P450"/>
    <property type="match status" value="1"/>
</dbReference>
<sequence length="530" mass="59982">MGLALFDLRYTEVWVALLIVVLGSPVVYAAQTLLIKCLRVRRARYMFETQGFKCLPRPFFTGNLPEFVAINKKTRSEPMPDIVHAVAPRVLPHLYKWSQTYGEHFIYWFGFQPRYIIQDPELGKELLVTKSGHFKKPSGRPDTKDLIGMGLVSLDGEKWAQHRRIINPAFFVDKLKAMAPTMGDLTVELMRKWEPLVKEKEAINVAAEFQNLTADIIAHTAFGSSFAEGKVVFDLQHEQQLLIAKLSSRIYIPGSQFFPTRENWHRKSIDKRIRKVLGKIIGKRMELGKATRGDAYGNDLLGLMLAANQGVINGNARGLSMGLDELIDECKTFFFAGHDTTATLLTFMFLLLATHREWQERLREEVFEVCGNKHIPTADSLNNMKLVSMVIYEALRLYPPAIALLRETDTDMKLGNKLIPAGTAIIVPIIAWHQDERFWGADAKEFNPERLAEGITKACKVPGAYLPFSLGPRNCIGQVFATIEAKVVLATILQRYRFRISSQYVHSPTVVLTLKPEFGMPIVFEEILSA</sequence>
<reference evidence="13" key="1">
    <citation type="submission" date="2021-08" db="EMBL/GenBank/DDBJ databases">
        <title>WGS assembly of Ceratopteris richardii.</title>
        <authorList>
            <person name="Marchant D.B."/>
            <person name="Chen G."/>
            <person name="Jenkins J."/>
            <person name="Shu S."/>
            <person name="Leebens-Mack J."/>
            <person name="Grimwood J."/>
            <person name="Schmutz J."/>
            <person name="Soltis P."/>
            <person name="Soltis D."/>
            <person name="Chen Z.-H."/>
        </authorList>
    </citation>
    <scope>NUCLEOTIDE SEQUENCE</scope>
    <source>
        <strain evidence="13">Whitten #5841</strain>
        <tissue evidence="13">Leaf</tissue>
    </source>
</reference>
<evidence type="ECO:0000256" key="9">
    <source>
        <dbReference type="ARBA" id="ARBA00023033"/>
    </source>
</evidence>
<name>A0A8T2RUM4_CERRI</name>
<comment type="subcellular location">
    <subcellularLocation>
        <location evidence="1">Membrane</location>
    </subcellularLocation>
</comment>
<protein>
    <recommendedName>
        <fullName evidence="15">Cytochrome P450</fullName>
    </recommendedName>
</protein>
<dbReference type="Gene3D" id="1.10.630.10">
    <property type="entry name" value="Cytochrome P450"/>
    <property type="match status" value="1"/>
</dbReference>
<keyword evidence="8 11" id="KW-0408">Iron</keyword>
<dbReference type="InterPro" id="IPR036396">
    <property type="entry name" value="Cyt_P450_sf"/>
</dbReference>
<keyword evidence="6" id="KW-1133">Transmembrane helix</keyword>
<keyword evidence="4" id="KW-0812">Transmembrane</keyword>
<proteinExistence type="inferred from homology"/>
<evidence type="ECO:0000256" key="2">
    <source>
        <dbReference type="ARBA" id="ARBA00010617"/>
    </source>
</evidence>
<dbReference type="EMBL" id="CM035429">
    <property type="protein sequence ID" value="KAH7299611.1"/>
    <property type="molecule type" value="Genomic_DNA"/>
</dbReference>
<evidence type="ECO:0000256" key="6">
    <source>
        <dbReference type="ARBA" id="ARBA00022989"/>
    </source>
</evidence>
<keyword evidence="3 11" id="KW-0349">Heme</keyword>
<dbReference type="GO" id="GO:0004497">
    <property type="term" value="F:monooxygenase activity"/>
    <property type="evidence" value="ECO:0007669"/>
    <property type="project" value="UniProtKB-KW"/>
</dbReference>
<evidence type="ECO:0008006" key="15">
    <source>
        <dbReference type="Google" id="ProtNLM"/>
    </source>
</evidence>
<gene>
    <name evidence="13" type="ORF">KP509_24G020600</name>
</gene>
<keyword evidence="10" id="KW-0472">Membrane</keyword>
<dbReference type="OMA" id="TMQETAL"/>
<dbReference type="SUPFAM" id="SSF48264">
    <property type="entry name" value="Cytochrome P450"/>
    <property type="match status" value="1"/>
</dbReference>
<dbReference type="GO" id="GO:0005506">
    <property type="term" value="F:iron ion binding"/>
    <property type="evidence" value="ECO:0007669"/>
    <property type="project" value="InterPro"/>
</dbReference>
<comment type="similarity">
    <text evidence="2 12">Belongs to the cytochrome P450 family.</text>
</comment>
<evidence type="ECO:0000256" key="1">
    <source>
        <dbReference type="ARBA" id="ARBA00004370"/>
    </source>
</evidence>
<keyword evidence="5 11" id="KW-0479">Metal-binding</keyword>
<evidence type="ECO:0000313" key="14">
    <source>
        <dbReference type="Proteomes" id="UP000825935"/>
    </source>
</evidence>
<evidence type="ECO:0000256" key="10">
    <source>
        <dbReference type="ARBA" id="ARBA00023136"/>
    </source>
</evidence>
<dbReference type="InterPro" id="IPR050665">
    <property type="entry name" value="Cytochrome_P450_Monooxygen"/>
</dbReference>
<dbReference type="InterPro" id="IPR017972">
    <property type="entry name" value="Cyt_P450_CS"/>
</dbReference>
<dbReference type="GO" id="GO:0016705">
    <property type="term" value="F:oxidoreductase activity, acting on paired donors, with incorporation or reduction of molecular oxygen"/>
    <property type="evidence" value="ECO:0007669"/>
    <property type="project" value="InterPro"/>
</dbReference>
<dbReference type="Pfam" id="PF00067">
    <property type="entry name" value="p450"/>
    <property type="match status" value="1"/>
</dbReference>
<dbReference type="AlphaFoldDB" id="A0A8T2RUM4"/>
<evidence type="ECO:0000256" key="12">
    <source>
        <dbReference type="RuleBase" id="RU000461"/>
    </source>
</evidence>
<dbReference type="PANTHER" id="PTHR24282">
    <property type="entry name" value="CYTOCHROME P450 FAMILY MEMBER"/>
    <property type="match status" value="1"/>
</dbReference>
<evidence type="ECO:0000256" key="4">
    <source>
        <dbReference type="ARBA" id="ARBA00022692"/>
    </source>
</evidence>
<feature type="binding site" description="axial binding residue" evidence="11">
    <location>
        <position position="475"/>
    </location>
    <ligand>
        <name>heme</name>
        <dbReference type="ChEBI" id="CHEBI:30413"/>
    </ligand>
    <ligandPart>
        <name>Fe</name>
        <dbReference type="ChEBI" id="CHEBI:18248"/>
    </ligandPart>
</feature>
<evidence type="ECO:0000313" key="13">
    <source>
        <dbReference type="EMBL" id="KAH7299611.1"/>
    </source>
</evidence>
<dbReference type="InterPro" id="IPR002401">
    <property type="entry name" value="Cyt_P450_E_grp-I"/>
</dbReference>
<evidence type="ECO:0000256" key="3">
    <source>
        <dbReference type="ARBA" id="ARBA00022617"/>
    </source>
</evidence>
<dbReference type="PRINTS" id="PR00463">
    <property type="entry name" value="EP450I"/>
</dbReference>
<keyword evidence="7 12" id="KW-0560">Oxidoreductase</keyword>
<dbReference type="OrthoDB" id="1470350at2759"/>
<evidence type="ECO:0000256" key="7">
    <source>
        <dbReference type="ARBA" id="ARBA00023002"/>
    </source>
</evidence>
<dbReference type="GO" id="GO:0016020">
    <property type="term" value="C:membrane"/>
    <property type="evidence" value="ECO:0007669"/>
    <property type="project" value="UniProtKB-SubCell"/>
</dbReference>
<comment type="cofactor">
    <cofactor evidence="11">
        <name>heme</name>
        <dbReference type="ChEBI" id="CHEBI:30413"/>
    </cofactor>
</comment>
<dbReference type="PANTHER" id="PTHR24282:SF211">
    <property type="entry name" value="CYTOCHROME P450-RELATED"/>
    <property type="match status" value="1"/>
</dbReference>
<organism evidence="13 14">
    <name type="scientific">Ceratopteris richardii</name>
    <name type="common">Triangle waterfern</name>
    <dbReference type="NCBI Taxonomy" id="49495"/>
    <lineage>
        <taxon>Eukaryota</taxon>
        <taxon>Viridiplantae</taxon>
        <taxon>Streptophyta</taxon>
        <taxon>Embryophyta</taxon>
        <taxon>Tracheophyta</taxon>
        <taxon>Polypodiopsida</taxon>
        <taxon>Polypodiidae</taxon>
        <taxon>Polypodiales</taxon>
        <taxon>Pteridineae</taxon>
        <taxon>Pteridaceae</taxon>
        <taxon>Parkerioideae</taxon>
        <taxon>Ceratopteris</taxon>
    </lineage>
</organism>
<evidence type="ECO:0000256" key="8">
    <source>
        <dbReference type="ARBA" id="ARBA00023004"/>
    </source>
</evidence>
<keyword evidence="14" id="KW-1185">Reference proteome</keyword>
<evidence type="ECO:0000256" key="11">
    <source>
        <dbReference type="PIRSR" id="PIRSR602401-1"/>
    </source>
</evidence>
<dbReference type="Proteomes" id="UP000825935">
    <property type="component" value="Chromosome 24"/>
</dbReference>
<dbReference type="InterPro" id="IPR001128">
    <property type="entry name" value="Cyt_P450"/>
</dbReference>
<dbReference type="PRINTS" id="PR00385">
    <property type="entry name" value="P450"/>
</dbReference>
<accession>A0A8T2RUM4</accession>
<keyword evidence="9 12" id="KW-0503">Monooxygenase</keyword>
<evidence type="ECO:0000256" key="5">
    <source>
        <dbReference type="ARBA" id="ARBA00022723"/>
    </source>
</evidence>
<dbReference type="GO" id="GO:0020037">
    <property type="term" value="F:heme binding"/>
    <property type="evidence" value="ECO:0007669"/>
    <property type="project" value="InterPro"/>
</dbReference>
<comment type="caution">
    <text evidence="13">The sequence shown here is derived from an EMBL/GenBank/DDBJ whole genome shotgun (WGS) entry which is preliminary data.</text>
</comment>